<feature type="transmembrane region" description="Helical" evidence="2">
    <location>
        <begin position="157"/>
        <end position="176"/>
    </location>
</feature>
<feature type="region of interest" description="Disordered" evidence="1">
    <location>
        <begin position="1"/>
        <end position="25"/>
    </location>
</feature>
<name>A0A239LLR3_9ACTN</name>
<reference evidence="4 5" key="1">
    <citation type="submission" date="2017-06" db="EMBL/GenBank/DDBJ databases">
        <authorList>
            <person name="Kim H.J."/>
            <person name="Triplett B.A."/>
        </authorList>
    </citation>
    <scope>NUCLEOTIDE SEQUENCE [LARGE SCALE GENOMIC DNA]</scope>
    <source>
        <strain evidence="4 5">CGMCC 4.2132</strain>
    </source>
</reference>
<feature type="compositionally biased region" description="Polar residues" evidence="1">
    <location>
        <begin position="16"/>
        <end position="25"/>
    </location>
</feature>
<feature type="transmembrane region" description="Helical" evidence="2">
    <location>
        <begin position="188"/>
        <end position="207"/>
    </location>
</feature>
<feature type="domain" description="Acyltransferase 3" evidence="3">
    <location>
        <begin position="30"/>
        <end position="405"/>
    </location>
</feature>
<feature type="transmembrane region" description="Helical" evidence="2">
    <location>
        <begin position="347"/>
        <end position="368"/>
    </location>
</feature>
<protein>
    <submittedName>
        <fullName evidence="4">Peptidoglycan/LPS O-acetylase OafA/YrhL, contains acyltransferase and SGNH-hydrolase domains</fullName>
    </submittedName>
</protein>
<dbReference type="InterPro" id="IPR002656">
    <property type="entry name" value="Acyl_transf_3_dom"/>
</dbReference>
<keyword evidence="4" id="KW-0378">Hydrolase</keyword>
<evidence type="ECO:0000259" key="3">
    <source>
        <dbReference type="Pfam" id="PF01757"/>
    </source>
</evidence>
<dbReference type="GO" id="GO:0016787">
    <property type="term" value="F:hydrolase activity"/>
    <property type="evidence" value="ECO:0007669"/>
    <property type="project" value="UniProtKB-KW"/>
</dbReference>
<feature type="transmembrane region" description="Helical" evidence="2">
    <location>
        <begin position="323"/>
        <end position="342"/>
    </location>
</feature>
<feature type="transmembrane region" description="Helical" evidence="2">
    <location>
        <begin position="106"/>
        <end position="126"/>
    </location>
</feature>
<keyword evidence="4" id="KW-0012">Acyltransferase</keyword>
<feature type="transmembrane region" description="Helical" evidence="2">
    <location>
        <begin position="66"/>
        <end position="86"/>
    </location>
</feature>
<feature type="region of interest" description="Disordered" evidence="1">
    <location>
        <begin position="421"/>
        <end position="450"/>
    </location>
</feature>
<accession>A0A239LLR3</accession>
<gene>
    <name evidence="4" type="ORF">SAMN05216276_103363</name>
</gene>
<dbReference type="PANTHER" id="PTHR23028">
    <property type="entry name" value="ACETYLTRANSFERASE"/>
    <property type="match status" value="1"/>
</dbReference>
<organism evidence="4 5">
    <name type="scientific">Streptosporangium subroseum</name>
    <dbReference type="NCBI Taxonomy" id="106412"/>
    <lineage>
        <taxon>Bacteria</taxon>
        <taxon>Bacillati</taxon>
        <taxon>Actinomycetota</taxon>
        <taxon>Actinomycetes</taxon>
        <taxon>Streptosporangiales</taxon>
        <taxon>Streptosporangiaceae</taxon>
        <taxon>Streptosporangium</taxon>
    </lineage>
</organism>
<feature type="transmembrane region" description="Helical" evidence="2">
    <location>
        <begin position="260"/>
        <end position="279"/>
    </location>
</feature>
<feature type="transmembrane region" description="Helical" evidence="2">
    <location>
        <begin position="291"/>
        <end position="311"/>
    </location>
</feature>
<dbReference type="AlphaFoldDB" id="A0A239LLR3"/>
<dbReference type="GO" id="GO:0016747">
    <property type="term" value="F:acyltransferase activity, transferring groups other than amino-acyl groups"/>
    <property type="evidence" value="ECO:0007669"/>
    <property type="project" value="InterPro"/>
</dbReference>
<evidence type="ECO:0000313" key="4">
    <source>
        <dbReference type="EMBL" id="SNT30514.1"/>
    </source>
</evidence>
<feature type="transmembrane region" description="Helical" evidence="2">
    <location>
        <begin position="388"/>
        <end position="409"/>
    </location>
</feature>
<evidence type="ECO:0000256" key="1">
    <source>
        <dbReference type="SAM" id="MobiDB-lite"/>
    </source>
</evidence>
<keyword evidence="2" id="KW-0472">Membrane</keyword>
<feature type="transmembrane region" description="Helical" evidence="2">
    <location>
        <begin position="239"/>
        <end position="254"/>
    </location>
</feature>
<dbReference type="PANTHER" id="PTHR23028:SF131">
    <property type="entry name" value="BLR2367 PROTEIN"/>
    <property type="match status" value="1"/>
</dbReference>
<evidence type="ECO:0000313" key="5">
    <source>
        <dbReference type="Proteomes" id="UP000198282"/>
    </source>
</evidence>
<sequence length="450" mass="48822">MAKDEEIPDKTGQMHIGTSSIPSSQGARQSWLDALRGFAALIVVFEHSLDALLPEIRESVSPWFDFGQYGVLVFFLVSGYVVPVSLERRGSVRGFWITRFFRLYPLWGLAAVAGTVFGIVGVYTVLPSQATGQPVTFALAHLTMLQDLLRVPSVVNVFWTLSYEMVFYLLVTAMFVFGVHRASARTSLTFAVCALLAGALVPAGWLSDNLGQGVVGDTAIVLLGGIAAVLSANRGVRRYGAAVLAVLALLLLTLNSRVGAWQSLIILATMFGGTAIYRLERSPAEWVRSRWMIGLVPVLSVIAAVAFGPGWGMSEAGQQAFKWSWSTAVAAAWLTFAAGLVLRRRAILPFFVWLGLMSYSIYLLHPLILQVVRRLTVDPSGISLPVRLAWEAMLFTTVIGCAALSYRFIEKPAQRLGRSLVGAAGERERNGPPQEGASRGDRSLIGSSRS</sequence>
<dbReference type="Proteomes" id="UP000198282">
    <property type="component" value="Unassembled WGS sequence"/>
</dbReference>
<feature type="transmembrane region" description="Helical" evidence="2">
    <location>
        <begin position="213"/>
        <end position="232"/>
    </location>
</feature>
<dbReference type="GO" id="GO:0000271">
    <property type="term" value="P:polysaccharide biosynthetic process"/>
    <property type="evidence" value="ECO:0007669"/>
    <property type="project" value="TreeGrafter"/>
</dbReference>
<evidence type="ECO:0000256" key="2">
    <source>
        <dbReference type="SAM" id="Phobius"/>
    </source>
</evidence>
<dbReference type="EMBL" id="FZOD01000033">
    <property type="protein sequence ID" value="SNT30514.1"/>
    <property type="molecule type" value="Genomic_DNA"/>
</dbReference>
<proteinExistence type="predicted"/>
<keyword evidence="4" id="KW-0808">Transferase</keyword>
<dbReference type="OrthoDB" id="9807745at2"/>
<keyword evidence="5" id="KW-1185">Reference proteome</keyword>
<dbReference type="InterPro" id="IPR050879">
    <property type="entry name" value="Acyltransferase_3"/>
</dbReference>
<dbReference type="Pfam" id="PF01757">
    <property type="entry name" value="Acyl_transf_3"/>
    <property type="match status" value="1"/>
</dbReference>
<keyword evidence="2" id="KW-0812">Transmembrane</keyword>
<keyword evidence="2" id="KW-1133">Transmembrane helix</keyword>
<dbReference type="GO" id="GO:0016020">
    <property type="term" value="C:membrane"/>
    <property type="evidence" value="ECO:0007669"/>
    <property type="project" value="TreeGrafter"/>
</dbReference>